<organism evidence="2 3">
    <name type="scientific">Morganella psychrotolerans</name>
    <dbReference type="NCBI Taxonomy" id="368603"/>
    <lineage>
        <taxon>Bacteria</taxon>
        <taxon>Pseudomonadati</taxon>
        <taxon>Pseudomonadota</taxon>
        <taxon>Gammaproteobacteria</taxon>
        <taxon>Enterobacterales</taxon>
        <taxon>Morganellaceae</taxon>
        <taxon>Morganella</taxon>
    </lineage>
</organism>
<dbReference type="InterPro" id="IPR002109">
    <property type="entry name" value="Glutaredoxin"/>
</dbReference>
<dbReference type="Pfam" id="PF00462">
    <property type="entry name" value="Glutaredoxin"/>
    <property type="match status" value="1"/>
</dbReference>
<dbReference type="Proteomes" id="UP000092247">
    <property type="component" value="Unassembled WGS sequence"/>
</dbReference>
<evidence type="ECO:0000259" key="1">
    <source>
        <dbReference type="Pfam" id="PF00462"/>
    </source>
</evidence>
<dbReference type="Gene3D" id="3.40.30.10">
    <property type="entry name" value="Glutaredoxin"/>
    <property type="match status" value="1"/>
</dbReference>
<comment type="caution">
    <text evidence="2">The sequence shown here is derived from an EMBL/GenBank/DDBJ whole genome shotgun (WGS) entry which is preliminary data.</text>
</comment>
<reference evidence="2 3" key="1">
    <citation type="submission" date="2016-06" db="EMBL/GenBank/DDBJ databases">
        <authorList>
            <person name="Kjaerup R.B."/>
            <person name="Dalgaard T.S."/>
            <person name="Juul-Madsen H.R."/>
        </authorList>
    </citation>
    <scope>NUCLEOTIDE SEQUENCE [LARGE SCALE GENOMIC DNA]</scope>
    <source>
        <strain evidence="2 3">GCSL-Mp3</strain>
    </source>
</reference>
<name>A0A1B8HMB3_9GAMM</name>
<evidence type="ECO:0000313" key="3">
    <source>
        <dbReference type="Proteomes" id="UP000092247"/>
    </source>
</evidence>
<evidence type="ECO:0000313" key="2">
    <source>
        <dbReference type="EMBL" id="OBU10553.1"/>
    </source>
</evidence>
<gene>
    <name evidence="2" type="ORF">AYY17_15530</name>
</gene>
<dbReference type="EMBL" id="LZEX01000003">
    <property type="protein sequence ID" value="OBU10553.1"/>
    <property type="molecule type" value="Genomic_DNA"/>
</dbReference>
<dbReference type="AlphaFoldDB" id="A0A1B8HMB3"/>
<accession>A0A1B8HMB3</accession>
<proteinExistence type="predicted"/>
<dbReference type="SUPFAM" id="SSF52833">
    <property type="entry name" value="Thioredoxin-like"/>
    <property type="match status" value="1"/>
</dbReference>
<sequence length="109" mass="12264">MKVIVFSLPNCQPCRMTKERLTANGIEFVEGSIEKHRELFRSMGFKSAPVVLVEPDTGMALSWSGYRPEFIKALIEGKPEGYGITGYARMRIVIEMREPELFAAPGEPK</sequence>
<feature type="domain" description="Glutaredoxin" evidence="1">
    <location>
        <begin position="3"/>
        <end position="53"/>
    </location>
</feature>
<dbReference type="CDD" id="cd02976">
    <property type="entry name" value="NrdH"/>
    <property type="match status" value="1"/>
</dbReference>
<dbReference type="InterPro" id="IPR036249">
    <property type="entry name" value="Thioredoxin-like_sf"/>
</dbReference>
<protein>
    <recommendedName>
        <fullName evidence="1">Glutaredoxin domain-containing protein</fullName>
    </recommendedName>
</protein>